<evidence type="ECO:0000256" key="2">
    <source>
        <dbReference type="SAM" id="MobiDB-lite"/>
    </source>
</evidence>
<feature type="compositionally biased region" description="Polar residues" evidence="2">
    <location>
        <begin position="515"/>
        <end position="525"/>
    </location>
</feature>
<evidence type="ECO:0000259" key="3">
    <source>
        <dbReference type="PROSITE" id="PS51338"/>
    </source>
</evidence>
<dbReference type="InterPro" id="IPR027267">
    <property type="entry name" value="AH/BAR_dom_sf"/>
</dbReference>
<dbReference type="InterPro" id="IPR030127">
    <property type="entry name" value="MTSS1/MTSS2"/>
</dbReference>
<dbReference type="Proteomes" id="UP001652582">
    <property type="component" value="Chromosome 2"/>
</dbReference>
<dbReference type="GeneID" id="112054810"/>
<feature type="coiled-coil region" evidence="1">
    <location>
        <begin position="130"/>
        <end position="192"/>
    </location>
</feature>
<feature type="region of interest" description="Disordered" evidence="2">
    <location>
        <begin position="616"/>
        <end position="694"/>
    </location>
</feature>
<reference evidence="4" key="1">
    <citation type="submission" date="2025-05" db="UniProtKB">
        <authorList>
            <consortium name="RefSeq"/>
        </authorList>
    </citation>
    <scope>NUCLEOTIDE SEQUENCE [LARGE SCALE GENOMIC DNA]</scope>
</reference>
<feature type="compositionally biased region" description="Low complexity" evidence="2">
    <location>
        <begin position="532"/>
        <end position="545"/>
    </location>
</feature>
<feature type="domain" description="IMD" evidence="3">
    <location>
        <begin position="1"/>
        <end position="253"/>
    </location>
</feature>
<feature type="compositionally biased region" description="Polar residues" evidence="2">
    <location>
        <begin position="754"/>
        <end position="764"/>
    </location>
</feature>
<feature type="region of interest" description="Disordered" evidence="2">
    <location>
        <begin position="356"/>
        <end position="382"/>
    </location>
</feature>
<keyword evidence="4" id="KW-1185">Reference proteome</keyword>
<gene>
    <name evidence="5" type="primary">LOC112054810</name>
</gene>
<dbReference type="PROSITE" id="PS51338">
    <property type="entry name" value="IMD"/>
    <property type="match status" value="1"/>
</dbReference>
<evidence type="ECO:0000313" key="5">
    <source>
        <dbReference type="RefSeq" id="XP_052744789.1"/>
    </source>
</evidence>
<accession>A0ABM3M0D4</accession>
<dbReference type="SUPFAM" id="SSF103657">
    <property type="entry name" value="BAR/IMD domain-like"/>
    <property type="match status" value="1"/>
</dbReference>
<feature type="compositionally biased region" description="Low complexity" evidence="2">
    <location>
        <begin position="630"/>
        <end position="646"/>
    </location>
</feature>
<dbReference type="Gene3D" id="1.20.1270.60">
    <property type="entry name" value="Arfaptin homology (AH) domain/BAR domain"/>
    <property type="match status" value="1"/>
</dbReference>
<dbReference type="InterPro" id="IPR013606">
    <property type="entry name" value="I-BAR_dom"/>
</dbReference>
<protein>
    <submittedName>
        <fullName evidence="5">Protein MTSS 2 isoform X1</fullName>
    </submittedName>
</protein>
<dbReference type="Pfam" id="PF08397">
    <property type="entry name" value="IMD"/>
    <property type="match status" value="1"/>
</dbReference>
<sequence>MEGTTEKDCSPLWNLYQQIVSDMKSSAPMWEEFISKATKLHSALKSALVAIAAFLDAFQKIADAATNARGATKEIGTALTRVCLRHRAIESRMKTFISTLMDRLITPLSERADEWRRGCNGGGALSREHARECKRARAELRRRVHDAQRHARKARRAAPDVKRRADVCLQDIQERKQQLEEMEEKAVKAALIEERSRFCHFVSLLSPVVESEVAMLAELGHLQEGTEQLSRQTSEPRSLSAASLQVICDVKSCYSGWAESGSAPHSPSASSRLGSRKSSLTSISSLTSQCSDQHGVSGSTVSCSTPISSASSSLTPAPATVPDSLRGLSQSGSRLASVCSADSGFRSQDALQRPSLYVDNGSDNQSVSSECVTPSKTNDEDNIDDANDVMGNVASATWPDLKDTAQFERAASAIMGGRPHTISGASERGHPRPALSVHTFTETTSREAIYARPPLPTRCSSLERPTVPAKTNANTVHAEFKPAKPSSLPPHLAKAEMPQAVYVNMSELATLAASRAQQQHNTEYPQQEKVCSESSASESSLESSSGYGSQGAFAAEDHAHQHMMPHPDVESEIVTLRRDCDSSVAAARENFSISLGSLEEAVRSLDEATETPTFATIGKKPAVPKRRPVSMSASVWSRRGSSSSVGKPPPPVRRSSSISRPQRPPYHQSNMSGSQVNTNDTDHLPPPPAFLLQPENEANNTAHQSINVAETVKQLTELKHMPASPGLVRRTLQNQTQNQSQNQNQNQNYANQQSPTQLSTFQQAKSNFSSTVSLNSTGNLNPIYGQTGNRIMAYVENSMFVRKNSLNSSNSDLYSGNSGGIYGETKGSPIGSTPSTPSYGETNTFSSFGPRVTNDSHYGQTGFKLQQDKYGGGKCVYAQPSQLSPGPLVRRLTARSHSAERHHAEHGGLIASLSAKLAPQLSPRTTRRGMSTITTADSPPKGKGIPAAVQPAFLDKLSATLQNQRRALNSNRAGTVRDLINAHAQPDPRVCHTSLMEQIKRGATLRRNKYCNDRSAPKIR</sequence>
<evidence type="ECO:0000256" key="1">
    <source>
        <dbReference type="SAM" id="Coils"/>
    </source>
</evidence>
<evidence type="ECO:0000313" key="4">
    <source>
        <dbReference type="Proteomes" id="UP001652582"/>
    </source>
</evidence>
<feature type="compositionally biased region" description="Polar residues" evidence="2">
    <location>
        <begin position="667"/>
        <end position="679"/>
    </location>
</feature>
<organism evidence="4 5">
    <name type="scientific">Bicyclus anynana</name>
    <name type="common">Squinting bush brown butterfly</name>
    <dbReference type="NCBI Taxonomy" id="110368"/>
    <lineage>
        <taxon>Eukaryota</taxon>
        <taxon>Metazoa</taxon>
        <taxon>Ecdysozoa</taxon>
        <taxon>Arthropoda</taxon>
        <taxon>Hexapoda</taxon>
        <taxon>Insecta</taxon>
        <taxon>Pterygota</taxon>
        <taxon>Neoptera</taxon>
        <taxon>Endopterygota</taxon>
        <taxon>Lepidoptera</taxon>
        <taxon>Glossata</taxon>
        <taxon>Ditrysia</taxon>
        <taxon>Papilionoidea</taxon>
        <taxon>Nymphalidae</taxon>
        <taxon>Satyrinae</taxon>
        <taxon>Satyrini</taxon>
        <taxon>Mycalesina</taxon>
        <taxon>Bicyclus</taxon>
    </lineage>
</organism>
<proteinExistence type="predicted"/>
<dbReference type="PANTHER" id="PTHR15708:SF4">
    <property type="entry name" value="FI21477P1-RELATED"/>
    <property type="match status" value="1"/>
</dbReference>
<feature type="region of interest" description="Disordered" evidence="2">
    <location>
        <begin position="307"/>
        <end position="328"/>
    </location>
</feature>
<feature type="region of interest" description="Disordered" evidence="2">
    <location>
        <begin position="514"/>
        <end position="550"/>
    </location>
</feature>
<dbReference type="RefSeq" id="XP_052744789.1">
    <property type="nucleotide sequence ID" value="XM_052888829.1"/>
</dbReference>
<feature type="compositionally biased region" description="Polar residues" evidence="2">
    <location>
        <begin position="361"/>
        <end position="376"/>
    </location>
</feature>
<name>A0ABM3M0D4_BICAN</name>
<feature type="region of interest" description="Disordered" evidence="2">
    <location>
        <begin position="734"/>
        <end position="764"/>
    </location>
</feature>
<feature type="compositionally biased region" description="Low complexity" evidence="2">
    <location>
        <begin position="734"/>
        <end position="753"/>
    </location>
</feature>
<dbReference type="PANTHER" id="PTHR15708">
    <property type="entry name" value="ACTIN BUNDLING/MISSING IN METASTASIS-RELATED"/>
    <property type="match status" value="1"/>
</dbReference>
<feature type="compositionally biased region" description="Polar residues" evidence="2">
    <location>
        <begin position="922"/>
        <end position="937"/>
    </location>
</feature>
<feature type="region of interest" description="Disordered" evidence="2">
    <location>
        <begin position="921"/>
        <end position="944"/>
    </location>
</feature>
<reference evidence="5" key="2">
    <citation type="submission" date="2025-08" db="UniProtKB">
        <authorList>
            <consortium name="RefSeq"/>
        </authorList>
    </citation>
    <scope>IDENTIFICATION</scope>
</reference>
<keyword evidence="1" id="KW-0175">Coiled coil</keyword>